<protein>
    <submittedName>
        <fullName evidence="1">Uncharacterized protein</fullName>
    </submittedName>
</protein>
<organism evidence="1 2">
    <name type="scientific">Naganishia vaughanmartiniae</name>
    <dbReference type="NCBI Taxonomy" id="1424756"/>
    <lineage>
        <taxon>Eukaryota</taxon>
        <taxon>Fungi</taxon>
        <taxon>Dikarya</taxon>
        <taxon>Basidiomycota</taxon>
        <taxon>Agaricomycotina</taxon>
        <taxon>Tremellomycetes</taxon>
        <taxon>Filobasidiales</taxon>
        <taxon>Filobasidiaceae</taxon>
        <taxon>Naganishia</taxon>
    </lineage>
</organism>
<gene>
    <name evidence="1" type="ORF">QFC22_000524</name>
</gene>
<evidence type="ECO:0000313" key="2">
    <source>
        <dbReference type="Proteomes" id="UP001243375"/>
    </source>
</evidence>
<evidence type="ECO:0000313" key="1">
    <source>
        <dbReference type="EMBL" id="KAJ9125562.1"/>
    </source>
</evidence>
<accession>A0ACC2XQM1</accession>
<comment type="caution">
    <text evidence="1">The sequence shown here is derived from an EMBL/GenBank/DDBJ whole genome shotgun (WGS) entry which is preliminary data.</text>
</comment>
<proteinExistence type="predicted"/>
<keyword evidence="2" id="KW-1185">Reference proteome</keyword>
<dbReference type="Proteomes" id="UP001243375">
    <property type="component" value="Unassembled WGS sequence"/>
</dbReference>
<sequence length="624" mass="65271">MQSYCDDECRAKDGASKRHATGAQVSPSILASLPALLASHITLPTRPRDQMSGGGGGGGSTSSTSRSEESSPLQSPSPFAHPDHAIDEHNSPKEDAFMLPGPAYPQSNTIFGAGAHGQQNTYTNATPIKIIAAGPLKTQGFLPTHGSLKNDLGAPIGPQTAQQQQTQQQPDSTLHYGRRPGHTNSVTSPLALFPVNVGGAAARRRESHGAQSSVPAARPSPHGLSPLTKPIRLVSDSMIDTGRSATQPHPFVERRPTPPMHHGHSPLQEPTGHAHNNHGRRQFAYGMHSPLIVAANATTAAVDFSHAERTPSKVGSVTTSPGNGFAGRNVSSSPKQRPAAPAQSTRRPSAATATVDNSLMARRRSFPVQLIGSLRSQLMSPAVKKSPASGAMGKSKRGAVMASDSSASHSESDEEVESSALISSTELERPAQPSQTNNNSSTTSSGRPDDRGRGRSRAMSRNDIREESRNPSTGGPQDAVAESRRHLGIGQMDRNYAGHSRSSSRLASRGGSSSAEREARRSSRAGGRSRDRSRGRSTATGGQQADSDAGPPSTRIPSVPLPNMHNQGSGRGGFHAGSGGELSTIIGSFQQSQEATSPTVCEPVRGGARAELRRLASDGVESLS</sequence>
<reference evidence="1" key="1">
    <citation type="submission" date="2023-04" db="EMBL/GenBank/DDBJ databases">
        <title>Draft Genome sequencing of Naganishia species isolated from polar environments using Oxford Nanopore Technology.</title>
        <authorList>
            <person name="Leo P."/>
            <person name="Venkateswaran K."/>
        </authorList>
    </citation>
    <scope>NUCLEOTIDE SEQUENCE</scope>
    <source>
        <strain evidence="1">MNA-CCFEE 5425</strain>
    </source>
</reference>
<dbReference type="EMBL" id="JASBWU010000001">
    <property type="protein sequence ID" value="KAJ9125562.1"/>
    <property type="molecule type" value="Genomic_DNA"/>
</dbReference>
<name>A0ACC2XQM1_9TREE</name>